<sequence length="230" mass="25735">MLTLKNFDEQDAQASGLLGKMHNAKFIGVVTIMNHILPFLNRLSCTFQQGKVSFAHIQPTLEKCIDDLNKISQTENPITEFQSDLSPNCRLRQAELILSDRNKQFLRNFLAKYVSSLKESIKNRFPTLLSTFSIFNPAHVPERNDGLAAKPRRKCPPKIFNTAPPPLAGLGSVSESVPVVILHNVGVQATDDYAQLYHSVEEEVEETSKALDLPDLDAEDSDYGSDFEFL</sequence>
<name>A0A3M6UUX9_POCDA</name>
<feature type="region of interest" description="Disordered" evidence="1">
    <location>
        <begin position="208"/>
        <end position="230"/>
    </location>
</feature>
<dbReference type="EMBL" id="RCHS01000652">
    <property type="protein sequence ID" value="RMX57472.1"/>
    <property type="molecule type" value="Genomic_DNA"/>
</dbReference>
<dbReference type="AlphaFoldDB" id="A0A3M6UUX9"/>
<proteinExistence type="predicted"/>
<organism evidence="2 3">
    <name type="scientific">Pocillopora damicornis</name>
    <name type="common">Cauliflower coral</name>
    <name type="synonym">Millepora damicornis</name>
    <dbReference type="NCBI Taxonomy" id="46731"/>
    <lineage>
        <taxon>Eukaryota</taxon>
        <taxon>Metazoa</taxon>
        <taxon>Cnidaria</taxon>
        <taxon>Anthozoa</taxon>
        <taxon>Hexacorallia</taxon>
        <taxon>Scleractinia</taxon>
        <taxon>Astrocoeniina</taxon>
        <taxon>Pocilloporidae</taxon>
        <taxon>Pocillopora</taxon>
    </lineage>
</organism>
<comment type="caution">
    <text evidence="2">The sequence shown here is derived from an EMBL/GenBank/DDBJ whole genome shotgun (WGS) entry which is preliminary data.</text>
</comment>
<dbReference type="Proteomes" id="UP000275408">
    <property type="component" value="Unassembled WGS sequence"/>
</dbReference>
<dbReference type="OrthoDB" id="5989940at2759"/>
<accession>A0A3M6UUX9</accession>
<feature type="compositionally biased region" description="Acidic residues" evidence="1">
    <location>
        <begin position="214"/>
        <end position="230"/>
    </location>
</feature>
<evidence type="ECO:0000313" key="3">
    <source>
        <dbReference type="Proteomes" id="UP000275408"/>
    </source>
</evidence>
<gene>
    <name evidence="2" type="ORF">pdam_00020867</name>
</gene>
<evidence type="ECO:0000256" key="1">
    <source>
        <dbReference type="SAM" id="MobiDB-lite"/>
    </source>
</evidence>
<keyword evidence="3" id="KW-1185">Reference proteome</keyword>
<evidence type="ECO:0000313" key="2">
    <source>
        <dbReference type="EMBL" id="RMX57472.1"/>
    </source>
</evidence>
<reference evidence="2 3" key="1">
    <citation type="journal article" date="2018" name="Sci. Rep.">
        <title>Comparative analysis of the Pocillopora damicornis genome highlights role of immune system in coral evolution.</title>
        <authorList>
            <person name="Cunning R."/>
            <person name="Bay R.A."/>
            <person name="Gillette P."/>
            <person name="Baker A.C."/>
            <person name="Traylor-Knowles N."/>
        </authorList>
    </citation>
    <scope>NUCLEOTIDE SEQUENCE [LARGE SCALE GENOMIC DNA]</scope>
    <source>
        <strain evidence="2">RSMAS</strain>
        <tissue evidence="2">Whole animal</tissue>
    </source>
</reference>
<protein>
    <submittedName>
        <fullName evidence="2">Uncharacterized protein</fullName>
    </submittedName>
</protein>